<dbReference type="PANTHER" id="PTHR10434:SF55">
    <property type="entry name" value="POSSIBLE ACYLTRANSFERASE"/>
    <property type="match status" value="1"/>
</dbReference>
<keyword evidence="2 5" id="KW-0012">Acyltransferase</keyword>
<name>A0ABP7XBY7_9ACTN</name>
<keyword evidence="1" id="KW-0808">Transferase</keyword>
<reference evidence="6" key="1">
    <citation type="journal article" date="2019" name="Int. J. Syst. Evol. Microbiol.">
        <title>The Global Catalogue of Microorganisms (GCM) 10K type strain sequencing project: providing services to taxonomists for standard genome sequencing and annotation.</title>
        <authorList>
            <consortium name="The Broad Institute Genomics Platform"/>
            <consortium name="The Broad Institute Genome Sequencing Center for Infectious Disease"/>
            <person name="Wu L."/>
            <person name="Ma J."/>
        </authorList>
    </citation>
    <scope>NUCLEOTIDE SEQUENCE [LARGE SCALE GENOMIC DNA]</scope>
    <source>
        <strain evidence="6">JCM 16703</strain>
    </source>
</reference>
<gene>
    <name evidence="5" type="ORF">GCM10022215_05860</name>
</gene>
<dbReference type="GO" id="GO:0016746">
    <property type="term" value="F:acyltransferase activity"/>
    <property type="evidence" value="ECO:0007669"/>
    <property type="project" value="UniProtKB-KW"/>
</dbReference>
<dbReference type="EMBL" id="BAAAZH010000005">
    <property type="protein sequence ID" value="GAA4110609.1"/>
    <property type="molecule type" value="Genomic_DNA"/>
</dbReference>
<proteinExistence type="predicted"/>
<dbReference type="SUPFAM" id="SSF69593">
    <property type="entry name" value="Glycerol-3-phosphate (1)-acyltransferase"/>
    <property type="match status" value="1"/>
</dbReference>
<feature type="region of interest" description="Disordered" evidence="3">
    <location>
        <begin position="205"/>
        <end position="240"/>
    </location>
</feature>
<sequence length="240" mass="25587">MATTTHDWRGGERIPAEGGCIIALNHTSHVDPLTAAHLVYDHGRLPRYLAKSGLFKGRFMRFFMTSAGQIPVERESLAAAGAFDAAVEAVRRGECVVVYPEGTITRDPDGWPMTGKSGAARIALATGCPVIPVGQWGAQALLAPYTKRPHPLPRKPITMIVGDPVPLDDLRAQIGDGPLPAAVVAEATDRIMRAISVLVGEIRGEQPPPELFDPRAAGVRVIGNPNDPSSDRHSRKGTSA</sequence>
<evidence type="ECO:0000313" key="6">
    <source>
        <dbReference type="Proteomes" id="UP001501495"/>
    </source>
</evidence>
<evidence type="ECO:0000313" key="5">
    <source>
        <dbReference type="EMBL" id="GAA4110609.1"/>
    </source>
</evidence>
<evidence type="ECO:0000256" key="3">
    <source>
        <dbReference type="SAM" id="MobiDB-lite"/>
    </source>
</evidence>
<dbReference type="Pfam" id="PF01553">
    <property type="entry name" value="Acyltransferase"/>
    <property type="match status" value="1"/>
</dbReference>
<evidence type="ECO:0000256" key="1">
    <source>
        <dbReference type="ARBA" id="ARBA00022679"/>
    </source>
</evidence>
<organism evidence="5 6">
    <name type="scientific">Nocardioides fonticola</name>
    <dbReference type="NCBI Taxonomy" id="450363"/>
    <lineage>
        <taxon>Bacteria</taxon>
        <taxon>Bacillati</taxon>
        <taxon>Actinomycetota</taxon>
        <taxon>Actinomycetes</taxon>
        <taxon>Propionibacteriales</taxon>
        <taxon>Nocardioidaceae</taxon>
        <taxon>Nocardioides</taxon>
    </lineage>
</organism>
<dbReference type="InterPro" id="IPR002123">
    <property type="entry name" value="Plipid/glycerol_acylTrfase"/>
</dbReference>
<protein>
    <submittedName>
        <fullName evidence="5">Lysophospholipid acyltransferase family protein</fullName>
    </submittedName>
</protein>
<comment type="caution">
    <text evidence="5">The sequence shown here is derived from an EMBL/GenBank/DDBJ whole genome shotgun (WGS) entry which is preliminary data.</text>
</comment>
<dbReference type="CDD" id="cd07989">
    <property type="entry name" value="LPLAT_AGPAT-like"/>
    <property type="match status" value="1"/>
</dbReference>
<keyword evidence="6" id="KW-1185">Reference proteome</keyword>
<evidence type="ECO:0000259" key="4">
    <source>
        <dbReference type="SMART" id="SM00563"/>
    </source>
</evidence>
<evidence type="ECO:0000256" key="2">
    <source>
        <dbReference type="ARBA" id="ARBA00023315"/>
    </source>
</evidence>
<accession>A0ABP7XBY7</accession>
<feature type="domain" description="Phospholipid/glycerol acyltransferase" evidence="4">
    <location>
        <begin position="20"/>
        <end position="138"/>
    </location>
</feature>
<dbReference type="PANTHER" id="PTHR10434">
    <property type="entry name" value="1-ACYL-SN-GLYCEROL-3-PHOSPHATE ACYLTRANSFERASE"/>
    <property type="match status" value="1"/>
</dbReference>
<dbReference type="Proteomes" id="UP001501495">
    <property type="component" value="Unassembled WGS sequence"/>
</dbReference>
<dbReference type="SMART" id="SM00563">
    <property type="entry name" value="PlsC"/>
    <property type="match status" value="1"/>
</dbReference>